<dbReference type="PANTHER" id="PTHR30486">
    <property type="entry name" value="TWITCHING MOTILITY PROTEIN PILT"/>
    <property type="match status" value="1"/>
</dbReference>
<keyword evidence="2" id="KW-0175">Coiled coil</keyword>
<feature type="coiled-coil region" evidence="2">
    <location>
        <begin position="291"/>
        <end position="322"/>
    </location>
</feature>
<feature type="domain" description="Bacterial type II secretion system protein E" evidence="3">
    <location>
        <begin position="72"/>
        <end position="257"/>
    </location>
</feature>
<dbReference type="AlphaFoldDB" id="A0AB72UJU6"/>
<reference evidence="4 5" key="1">
    <citation type="journal article" date="2012" name="J. Bacteriol.">
        <title>Genome sequence of Thalassospira xiamenensis type strain M-5.</title>
        <authorList>
            <person name="Lai Q."/>
            <person name="Shao Z."/>
        </authorList>
    </citation>
    <scope>NUCLEOTIDE SEQUENCE [LARGE SCALE GENOMIC DNA]</scope>
    <source>
        <strain evidence="4 5">M-5</strain>
    </source>
</reference>
<dbReference type="InterPro" id="IPR027417">
    <property type="entry name" value="P-loop_NTPase"/>
</dbReference>
<proteinExistence type="inferred from homology"/>
<dbReference type="Gene3D" id="3.40.50.300">
    <property type="entry name" value="P-loop containing nucleotide triphosphate hydrolases"/>
    <property type="match status" value="1"/>
</dbReference>
<organism evidence="4 5">
    <name type="scientific">Thalassospira xiamenensis M-5 = DSM 17429</name>
    <dbReference type="NCBI Taxonomy" id="1123366"/>
    <lineage>
        <taxon>Bacteria</taxon>
        <taxon>Pseudomonadati</taxon>
        <taxon>Pseudomonadota</taxon>
        <taxon>Alphaproteobacteria</taxon>
        <taxon>Rhodospirillales</taxon>
        <taxon>Thalassospiraceae</taxon>
        <taxon>Thalassospira</taxon>
    </lineage>
</organism>
<comment type="similarity">
    <text evidence="1">Belongs to the GSP E family.</text>
</comment>
<evidence type="ECO:0000313" key="5">
    <source>
        <dbReference type="Proteomes" id="UP000007127"/>
    </source>
</evidence>
<dbReference type="Proteomes" id="UP000007127">
    <property type="component" value="Plasmid"/>
</dbReference>
<dbReference type="KEGG" id="txi:TH3_21663"/>
<sequence>MKVDFTDILYDINNPDDVGILGADADDGANPDELSTPVGPNREIVLQVIKELTDMGGVKSGSRVKLAGRWFRHTKITSEISEYVKLRQIHDYVPTLDDLQVNPVLHGFLTKMGLEPGLYLFSGPMGSGKTTLASAVFGSWLETFGGIGTTIEEPPEYPLERAWKNGAGRCIQVPVEDEDWETPFKNVLRTSSRYLLIGEIRSPLASMLAIKAASKGAAVVATVHAQNVEDTITSMTGYCRQDGGRPSDLAAVLKGIFRVSLRSNAAGGKRTNINPLFGTDSFYSAMFHNTSVKITAELNNLRQAIENENNKNISEISRLQMNFLQLYAQQYAAKHAIAQPAKHLA</sequence>
<gene>
    <name evidence="4" type="ORF">TH3_21663</name>
</gene>
<dbReference type="RefSeq" id="WP_007091003.1">
    <property type="nucleotide sequence ID" value="NZ_CP004389.1"/>
</dbReference>
<dbReference type="InterPro" id="IPR001482">
    <property type="entry name" value="T2SS/T4SS_dom"/>
</dbReference>
<geneLocation type="plasmid" evidence="5"/>
<dbReference type="SUPFAM" id="SSF52540">
    <property type="entry name" value="P-loop containing nucleoside triphosphate hydrolases"/>
    <property type="match status" value="1"/>
</dbReference>
<keyword evidence="4" id="KW-0614">Plasmid</keyword>
<dbReference type="EMBL" id="CP004389">
    <property type="protein sequence ID" value="AJD54405.1"/>
    <property type="molecule type" value="Genomic_DNA"/>
</dbReference>
<dbReference type="GeneID" id="31930105"/>
<dbReference type="GO" id="GO:0016887">
    <property type="term" value="F:ATP hydrolysis activity"/>
    <property type="evidence" value="ECO:0007669"/>
    <property type="project" value="InterPro"/>
</dbReference>
<accession>A0AB72UJU6</accession>
<dbReference type="InterPro" id="IPR050921">
    <property type="entry name" value="T4SS_GSP_E_ATPase"/>
</dbReference>
<evidence type="ECO:0000259" key="3">
    <source>
        <dbReference type="Pfam" id="PF00437"/>
    </source>
</evidence>
<protein>
    <submittedName>
        <fullName evidence="4">Type IV secretion system protein</fullName>
    </submittedName>
</protein>
<evidence type="ECO:0000256" key="2">
    <source>
        <dbReference type="SAM" id="Coils"/>
    </source>
</evidence>
<evidence type="ECO:0000256" key="1">
    <source>
        <dbReference type="ARBA" id="ARBA00006611"/>
    </source>
</evidence>
<evidence type="ECO:0000313" key="4">
    <source>
        <dbReference type="EMBL" id="AJD54405.1"/>
    </source>
</evidence>
<dbReference type="PANTHER" id="PTHR30486:SF6">
    <property type="entry name" value="TYPE IV PILUS RETRACTATION ATPASE PILT"/>
    <property type="match status" value="1"/>
</dbReference>
<name>A0AB72UJU6_9PROT</name>
<dbReference type="Pfam" id="PF00437">
    <property type="entry name" value="T2SSE"/>
    <property type="match status" value="1"/>
</dbReference>